<dbReference type="Proteomes" id="UP000293874">
    <property type="component" value="Unassembled WGS sequence"/>
</dbReference>
<dbReference type="InterPro" id="IPR023997">
    <property type="entry name" value="TonB-dep_OMP_SusC/RagA_CS"/>
</dbReference>
<proteinExistence type="inferred from homology"/>
<dbReference type="AlphaFoldDB" id="A0A4Q7MQV3"/>
<dbReference type="Gene3D" id="2.170.130.10">
    <property type="entry name" value="TonB-dependent receptor, plug domain"/>
    <property type="match status" value="1"/>
</dbReference>
<dbReference type="InterPro" id="IPR008969">
    <property type="entry name" value="CarboxyPept-like_regulatory"/>
</dbReference>
<keyword evidence="1 2" id="KW-0472">Membrane</keyword>
<comment type="similarity">
    <text evidence="1">Belongs to the TonB-dependent receptor family.</text>
</comment>
<keyword evidence="5" id="KW-1185">Reference proteome</keyword>
<dbReference type="InterPro" id="IPR023996">
    <property type="entry name" value="TonB-dep_OMP_SusC/RagA"/>
</dbReference>
<keyword evidence="2" id="KW-1133">Transmembrane helix</keyword>
<dbReference type="PROSITE" id="PS52016">
    <property type="entry name" value="TONB_DEPENDENT_REC_3"/>
    <property type="match status" value="1"/>
</dbReference>
<accession>A0A4Q7MQV3</accession>
<feature type="transmembrane region" description="Helical" evidence="2">
    <location>
        <begin position="59"/>
        <end position="77"/>
    </location>
</feature>
<dbReference type="InterPro" id="IPR039426">
    <property type="entry name" value="TonB-dep_rcpt-like"/>
</dbReference>
<dbReference type="Pfam" id="PF07715">
    <property type="entry name" value="Plug"/>
    <property type="match status" value="1"/>
</dbReference>
<dbReference type="NCBIfam" id="TIGR04057">
    <property type="entry name" value="SusC_RagA_signa"/>
    <property type="match status" value="1"/>
</dbReference>
<comment type="subcellular location">
    <subcellularLocation>
        <location evidence="1">Cell outer membrane</location>
        <topology evidence="1">Multi-pass membrane protein</topology>
    </subcellularLocation>
</comment>
<dbReference type="SUPFAM" id="SSF56935">
    <property type="entry name" value="Porins"/>
    <property type="match status" value="1"/>
</dbReference>
<reference evidence="4 5" key="1">
    <citation type="submission" date="2019-02" db="EMBL/GenBank/DDBJ databases">
        <title>Genomic Encyclopedia of Type Strains, Phase IV (KMG-IV): sequencing the most valuable type-strain genomes for metagenomic binning, comparative biology and taxonomic classification.</title>
        <authorList>
            <person name="Goeker M."/>
        </authorList>
    </citation>
    <scope>NUCLEOTIDE SEQUENCE [LARGE SCALE GENOMIC DNA]</scope>
    <source>
        <strain evidence="4 5">DSM 18116</strain>
    </source>
</reference>
<evidence type="ECO:0000313" key="4">
    <source>
        <dbReference type="EMBL" id="RZS70927.1"/>
    </source>
</evidence>
<evidence type="ECO:0000256" key="2">
    <source>
        <dbReference type="SAM" id="Phobius"/>
    </source>
</evidence>
<dbReference type="InterPro" id="IPR037066">
    <property type="entry name" value="Plug_dom_sf"/>
</dbReference>
<keyword evidence="1" id="KW-0998">Cell outer membrane</keyword>
<comment type="caution">
    <text evidence="4">The sequence shown here is derived from an EMBL/GenBank/DDBJ whole genome shotgun (WGS) entry which is preliminary data.</text>
</comment>
<keyword evidence="1 2" id="KW-0812">Transmembrane</keyword>
<dbReference type="InterPro" id="IPR012910">
    <property type="entry name" value="Plug_dom"/>
</dbReference>
<evidence type="ECO:0000259" key="3">
    <source>
        <dbReference type="Pfam" id="PF07715"/>
    </source>
</evidence>
<evidence type="ECO:0000256" key="1">
    <source>
        <dbReference type="PROSITE-ProRule" id="PRU01360"/>
    </source>
</evidence>
<protein>
    <submittedName>
        <fullName evidence="4">TonB-linked SusC/RagA family outer membrane protein</fullName>
    </submittedName>
</protein>
<dbReference type="GO" id="GO:0009279">
    <property type="term" value="C:cell outer membrane"/>
    <property type="evidence" value="ECO:0007669"/>
    <property type="project" value="UniProtKB-SubCell"/>
</dbReference>
<sequence>MRQHNWPGVLGNKNAKVREDCIHHPKHCESMQKTVYGRDCPFMPEGVRIDRRFINQTMLVMKLTMVLLITSILTVHARGFSQQVTFSGKNVELLKVFSAIETQTGFFTVGSLELLKQASPVSLHVKDMPLETLLQLILKDQPIDFKISEKTIFLFRKPGLPDNAVRPSSTAGPTPILVKGVVLGVNDVPLFGASVSVAGTANYEFTDNFGKFEISVEKGQKLKISYVGYQPVEWKATSEKVTIVMKPADNKLEDVEVVINTGYQKFKPNEMVGSVEVFSEKMLQKQVGTNILQRLKGLSAVLQFNNKITTSSASGNPHSTLNMTIRGWSTINGPTDPLIIVDNFPYQGNIDNINPNDVESIVILKDAAAASIWGARAGNGVIVINTKRGKFGAKPSFSINSTINITEKPDLYKLPLMGSAAYIDQELAIANQNGILLYQERYAHTPVVSVLIDRKKGLISAEDSAAKIDYLKSIDSREQWNKYVYRHALTQDYSMNASGGSSNIAWTIRGNYVKTSGSTQNKQERASIGIGNDFRISSKLDLQITADYSHLSSKSGAPEFNAVKARNFMVPQSIPYLQLADENGQPVSLLKKYNSQVLDTLGGGRLLDYSYYPLTDWRHDYSTDKSNTYSLEAILTYKPISDLRLQLSAKTMKANATFRTVRDKESYYTRDVINQFSQIDPVTKVVNRVVPPGDIVSVENTELTNFAIRAQGTYNKQWGAHGINLMGGLDLSDFKREKSGQLMVGYSEDPLLFSLVNMVDRFPVWFEGENTVGNVLQAQSIMGIRTFVERFVSTTASISYNYDGRYVFYSNMRKDGANILGVKTNDRWSPFWSVGGSWIINKEKFFNAAWVNGLTFRTNVGISGNVDVTRSSNPVGNINQGMPNTTVPYPYLIIADPPNPNLRWEKIIQVNWALDFSLLKDRLSGSVEYYIKNGRDLYGSILADYTQSPNINVKANAASMDGRGIDIRLNAKILDGKFGWRSMINFARITNKLKQYHNQVAIAGAFNQTVGSNGNRIHDNMLLFPGQSLFSVTAIRTMGVNSSGQVLYLVNDKPTTNILEVIKDFEQNGDKSSSYVYFGPSDPKFNFNFNNFISWKNWSLAVITQLKFGYYFKKLLIEDGATASNPYYHKDFEQRWKQPGDELHTRIPKSNGGLLNYAYFSSDLVHRADNIRIENIQLSYDFDIKEHQVFRSMQLALNISNVGIVWRANKEGLDPDYDRSGNFTMPNRPIRMWSLKLIAGF</sequence>
<keyword evidence="1" id="KW-1134">Transmembrane beta strand</keyword>
<dbReference type="Pfam" id="PF13715">
    <property type="entry name" value="CarbopepD_reg_2"/>
    <property type="match status" value="1"/>
</dbReference>
<evidence type="ECO:0000313" key="5">
    <source>
        <dbReference type="Proteomes" id="UP000293874"/>
    </source>
</evidence>
<feature type="domain" description="TonB-dependent receptor plug" evidence="3">
    <location>
        <begin position="269"/>
        <end position="381"/>
    </location>
</feature>
<dbReference type="SUPFAM" id="SSF49464">
    <property type="entry name" value="Carboxypeptidase regulatory domain-like"/>
    <property type="match status" value="1"/>
</dbReference>
<keyword evidence="1" id="KW-0813">Transport</keyword>
<organism evidence="4 5">
    <name type="scientific">Pseudobacter ginsenosidimutans</name>
    <dbReference type="NCBI Taxonomy" id="661488"/>
    <lineage>
        <taxon>Bacteria</taxon>
        <taxon>Pseudomonadati</taxon>
        <taxon>Bacteroidota</taxon>
        <taxon>Chitinophagia</taxon>
        <taxon>Chitinophagales</taxon>
        <taxon>Chitinophagaceae</taxon>
        <taxon>Pseudobacter</taxon>
    </lineage>
</organism>
<dbReference type="EMBL" id="SGXA01000002">
    <property type="protein sequence ID" value="RZS70927.1"/>
    <property type="molecule type" value="Genomic_DNA"/>
</dbReference>
<gene>
    <name evidence="4" type="ORF">EV199_2826</name>
</gene>
<name>A0A4Q7MQV3_9BACT</name>
<dbReference type="NCBIfam" id="TIGR04056">
    <property type="entry name" value="OMP_RagA_SusC"/>
    <property type="match status" value="1"/>
</dbReference>